<dbReference type="RefSeq" id="WP_012173354.1">
    <property type="nucleotide sequence ID" value="NC_009939.1"/>
</dbReference>
<organism evidence="1 2">
    <name type="scientific">Deinococcus geothermalis (strain DSM 11300 / CIP 105573 / AG-3a)</name>
    <dbReference type="NCBI Taxonomy" id="319795"/>
    <lineage>
        <taxon>Bacteria</taxon>
        <taxon>Thermotogati</taxon>
        <taxon>Deinococcota</taxon>
        <taxon>Deinococci</taxon>
        <taxon>Deinococcales</taxon>
        <taxon>Deinococcaceae</taxon>
        <taxon>Deinococcus</taxon>
    </lineage>
</organism>
<evidence type="ECO:0000313" key="2">
    <source>
        <dbReference type="Proteomes" id="UP000002431"/>
    </source>
</evidence>
<dbReference type="KEGG" id="dge:Dgeo_2985"/>
<gene>
    <name evidence="1" type="ORF">Dgeo_2985</name>
</gene>
<keyword evidence="1" id="KW-0614">Plasmid</keyword>
<dbReference type="Proteomes" id="UP000002431">
    <property type="component" value="Plasmid pDGEO02"/>
</dbReference>
<dbReference type="HOGENOM" id="CLU_1624408_0_0_0"/>
<dbReference type="EMBL" id="CP000856">
    <property type="protein sequence ID" value="ABW35028.1"/>
    <property type="molecule type" value="Genomic_DNA"/>
</dbReference>
<sequence>MFRRKPDPAAPDPLAQARLALEATLKREARVTTLAWSGFQIAARMDEALREAQAGALPEARALLDAFVGLHLGPLSGLPLRLLAGEDASEAFQAVFGFPPKLFRDPARSAAQLLELRTQTATTYLLRLATGGAVGADEVARQGQADLETIIDQEREARRAAPA</sequence>
<reference evidence="1" key="1">
    <citation type="submission" date="2007-10" db="EMBL/GenBank/DDBJ databases">
        <title>Complete sequence of Plasmid2 pDGEO02 of Deinococcus geothermalis DSM 11300.</title>
        <authorList>
            <consortium name="US DOE Joint Genome Institute"/>
            <person name="Copeland A."/>
            <person name="Lucas S."/>
            <person name="Lapidus A."/>
            <person name="Barry K."/>
            <person name="Detter J.C."/>
            <person name="Glavina del Rio T."/>
            <person name="Hammon N."/>
            <person name="Israni S."/>
            <person name="Dalin E."/>
            <person name="Tice H."/>
            <person name="Pitluck S."/>
            <person name="Brettin T."/>
            <person name="Bruce D."/>
            <person name="Han C."/>
            <person name="Tapia R."/>
            <person name="Saunders E."/>
            <person name="Gilna P."/>
            <person name="Schmutz J."/>
            <person name="Larimer F."/>
            <person name="Land M."/>
            <person name="Hauser L."/>
            <person name="Kyrpides N."/>
            <person name="Kim E."/>
            <person name="Daly M.J."/>
            <person name="Fredrickson J.K."/>
            <person name="Makarova K.S."/>
            <person name="Gaidamakova E.K."/>
            <person name="Zhai M."/>
            <person name="Richardson P."/>
        </authorList>
    </citation>
    <scope>NUCLEOTIDE SEQUENCE [LARGE SCALE GENOMIC DNA]</scope>
    <source>
        <strain evidence="1">DSM 11300</strain>
        <plasmid evidence="1">pDGEO02</plasmid>
    </source>
</reference>
<accession>A8ZRB9</accession>
<name>A8ZRB9_DEIGD</name>
<dbReference type="AlphaFoldDB" id="A8ZRB9"/>
<evidence type="ECO:0000313" key="1">
    <source>
        <dbReference type="EMBL" id="ABW35028.1"/>
    </source>
</evidence>
<proteinExistence type="predicted"/>
<protein>
    <submittedName>
        <fullName evidence="1">Uncharacterized protein</fullName>
    </submittedName>
</protein>
<geneLocation type="plasmid" evidence="1 2">
    <name>pDGEO02</name>
</geneLocation>
<keyword evidence="2" id="KW-1185">Reference proteome</keyword>